<organism evidence="1 2">
    <name type="scientific">Hallella faecis</name>
    <dbReference type="NCBI Taxonomy" id="2841596"/>
    <lineage>
        <taxon>Bacteria</taxon>
        <taxon>Pseudomonadati</taxon>
        <taxon>Bacteroidota</taxon>
        <taxon>Bacteroidia</taxon>
        <taxon>Bacteroidales</taxon>
        <taxon>Prevotellaceae</taxon>
        <taxon>Hallella</taxon>
    </lineage>
</organism>
<evidence type="ECO:0000313" key="2">
    <source>
        <dbReference type="Proteomes" id="UP001487296"/>
    </source>
</evidence>
<protein>
    <submittedName>
        <fullName evidence="1">DUF2589 domain-containing protein</fullName>
    </submittedName>
</protein>
<reference evidence="1 2" key="1">
    <citation type="submission" date="2024-04" db="EMBL/GenBank/DDBJ databases">
        <title>Human intestinal bacterial collection.</title>
        <authorList>
            <person name="Pauvert C."/>
            <person name="Hitch T.C.A."/>
            <person name="Clavel T."/>
        </authorList>
    </citation>
    <scope>NUCLEOTIDE SEQUENCE [LARGE SCALE GENOMIC DNA]</scope>
    <source>
        <strain evidence="1 2">CLA-AA-H145</strain>
    </source>
</reference>
<gene>
    <name evidence="1" type="ORF">AAAT34_02960</name>
</gene>
<proteinExistence type="predicted"/>
<evidence type="ECO:0000313" key="1">
    <source>
        <dbReference type="EMBL" id="MEQ2486012.1"/>
    </source>
</evidence>
<sequence length="186" mass="21123">MIHDATTSGELLRNDKANAHKQTSILKSTGEALWLHDVMCQTLTDCVEAQRQATERSLELIERTAFHATGDRSEPIMVSFSLQMDGEPYTLRVPLLMLVPLPFLQISQADLTFYVNVMSDKCYPQQKIKVRLSPSNEDLEELQRSEYVRNNIRVNIKAYADVPTGGMARLLQLAGTRCLRIRKVDE</sequence>
<dbReference type="Pfam" id="PF11655">
    <property type="entry name" value="DUF2589"/>
    <property type="match status" value="1"/>
</dbReference>
<dbReference type="Proteomes" id="UP001487296">
    <property type="component" value="Unassembled WGS sequence"/>
</dbReference>
<name>A0ABV1FNN8_9BACT</name>
<keyword evidence="2" id="KW-1185">Reference proteome</keyword>
<comment type="caution">
    <text evidence="1">The sequence shown here is derived from an EMBL/GenBank/DDBJ whole genome shotgun (WGS) entry which is preliminary data.</text>
</comment>
<dbReference type="EMBL" id="JBBNFP010000006">
    <property type="protein sequence ID" value="MEQ2486012.1"/>
    <property type="molecule type" value="Genomic_DNA"/>
</dbReference>
<dbReference type="InterPro" id="IPR024510">
    <property type="entry name" value="DUF2589"/>
</dbReference>
<accession>A0ABV1FNN8</accession>
<dbReference type="RefSeq" id="WP_215759005.1">
    <property type="nucleotide sequence ID" value="NZ_JAHKBE010000005.1"/>
</dbReference>